<evidence type="ECO:0000256" key="2">
    <source>
        <dbReference type="ARBA" id="ARBA00022490"/>
    </source>
</evidence>
<dbReference type="EMBL" id="CAJQZP010000081">
    <property type="protein sequence ID" value="CAG4937295.1"/>
    <property type="molecule type" value="Genomic_DNA"/>
</dbReference>
<evidence type="ECO:0000313" key="4">
    <source>
        <dbReference type="Proteomes" id="UP000691718"/>
    </source>
</evidence>
<dbReference type="Proteomes" id="UP000691718">
    <property type="component" value="Unassembled WGS sequence"/>
</dbReference>
<name>A0A8S3W2W7_PARAO</name>
<protein>
    <submittedName>
        <fullName evidence="3">(apollo) hypothetical protein</fullName>
    </submittedName>
</protein>
<reference evidence="3" key="1">
    <citation type="submission" date="2021-04" db="EMBL/GenBank/DDBJ databases">
        <authorList>
            <person name="Tunstrom K."/>
        </authorList>
    </citation>
    <scope>NUCLEOTIDE SEQUENCE</scope>
</reference>
<evidence type="ECO:0000313" key="3">
    <source>
        <dbReference type="EMBL" id="CAG4937295.1"/>
    </source>
</evidence>
<dbReference type="PANTHER" id="PTHR21331">
    <property type="entry name" value="BRCA1-ASSOCIATED ATM ACTIVATOR 1"/>
    <property type="match status" value="1"/>
</dbReference>
<keyword evidence="4" id="KW-1185">Reference proteome</keyword>
<organism evidence="3 4">
    <name type="scientific">Parnassius apollo</name>
    <name type="common">Apollo butterfly</name>
    <name type="synonym">Papilio apollo</name>
    <dbReference type="NCBI Taxonomy" id="110799"/>
    <lineage>
        <taxon>Eukaryota</taxon>
        <taxon>Metazoa</taxon>
        <taxon>Ecdysozoa</taxon>
        <taxon>Arthropoda</taxon>
        <taxon>Hexapoda</taxon>
        <taxon>Insecta</taxon>
        <taxon>Pterygota</taxon>
        <taxon>Neoptera</taxon>
        <taxon>Endopterygota</taxon>
        <taxon>Lepidoptera</taxon>
        <taxon>Glossata</taxon>
        <taxon>Ditrysia</taxon>
        <taxon>Papilionoidea</taxon>
        <taxon>Papilionidae</taxon>
        <taxon>Parnassiinae</taxon>
        <taxon>Parnassini</taxon>
        <taxon>Parnassius</taxon>
        <taxon>Parnassius</taxon>
    </lineage>
</organism>
<dbReference type="GO" id="GO:0005634">
    <property type="term" value="C:nucleus"/>
    <property type="evidence" value="ECO:0007669"/>
    <property type="project" value="TreeGrafter"/>
</dbReference>
<dbReference type="InterPro" id="IPR038904">
    <property type="entry name" value="BRAT1"/>
</dbReference>
<dbReference type="AlphaFoldDB" id="A0A8S3W2W7"/>
<accession>A0A8S3W2W7</accession>
<proteinExistence type="predicted"/>
<dbReference type="PANTHER" id="PTHR21331:SF2">
    <property type="entry name" value="BRCA1-ASSOCIATED ATM ACTIVATOR 1"/>
    <property type="match status" value="1"/>
</dbReference>
<dbReference type="GO" id="GO:0008283">
    <property type="term" value="P:cell population proliferation"/>
    <property type="evidence" value="ECO:0007669"/>
    <property type="project" value="InterPro"/>
</dbReference>
<dbReference type="OrthoDB" id="10057956at2759"/>
<dbReference type="GO" id="GO:0005737">
    <property type="term" value="C:cytoplasm"/>
    <property type="evidence" value="ECO:0007669"/>
    <property type="project" value="UniProtKB-SubCell"/>
</dbReference>
<evidence type="ECO:0000256" key="1">
    <source>
        <dbReference type="ARBA" id="ARBA00004496"/>
    </source>
</evidence>
<gene>
    <name evidence="3" type="ORF">PAPOLLO_LOCUS1386</name>
</gene>
<dbReference type="GO" id="GO:0006974">
    <property type="term" value="P:DNA damage response"/>
    <property type="evidence" value="ECO:0007669"/>
    <property type="project" value="InterPro"/>
</dbReference>
<comment type="caution">
    <text evidence="3">The sequence shown here is derived from an EMBL/GenBank/DDBJ whole genome shotgun (WGS) entry which is preliminary data.</text>
</comment>
<sequence>MENALIQSKVKLLFGKILEPNYVMDNYYADNLFIKINSSDPEVNFFKSLPFMPDMIVEALNKFETLHNTVKVFLIRLLAVACDKELNFAKIFSRKGDVLAQAFNQINCPTMNSSLRVAYLDVALSLVNHNSGVSWLYDSDAWKQILLLCNEKRTVFVVRKTYKFASLFVWQLNGLGDETKVKTVLDYILRPVLETDYLTIDSMTSENEDEISKTLEPMLQMLLSIVSNMEEIRKDNNLLTELLIKKSKITSHCYILTDKLRREDMMLLLTKILFTVSVLKVINAKPVLDNDMYDKETFIDVGVTYFNIIQLLIQRRCPTLVFDFCNACSAIWTSAWEGKAPAIWEIDGKRVELHNQIVVIILIPSLVFVTFGKPKSMLSNERVDEYIVKLMSSLCEHTARAAYALRDLTLQLDTLSITLQSVKRLSCWRKRFSNEQANLVFQALFYVLKEYDPINDEGEMRNDTTFEDSQEKLLVMTYVLDTLLMLVKNYNITWHETFEVLCLYNVVYHILKRPNLTCKFVVTALNIIATTVKKFLPPNLSLLMESKPGSAMHELGKLIYMKLHDFQWEVRDSALELLLVCTEISFIKFPPFQDQITSNKLIDVAATIAFNDHEFYVRASALKCLGAASKVNNVWEQLKLQHPNIQELILSIMMENPEGIVRKEACNVLCEIYQNIKISPAFKQMLYECMVSTALNDFHWEVQLNALRFWKSVIQQLLNAQGMLDGTFPPVTFSKESRKIVTLNEKEIQKRLQKTLEELASIGCLTVLVKLLQDETEVEIMESALSISMDLYDILNQYNVPETLKPNEGDPKSMDELDCKIKLRDYADNDTITEAETDTPNKVNNVIEGILNVDDVNLLSMMYERQMMLQNVEPQVNEQQNRAKLLKFASPYLFVTHLMSKDFKTVIEQKKKWKEGIKSLSSLLDDVLGIYEMNEDVNSLDCY</sequence>
<keyword evidence="2" id="KW-0963">Cytoplasm</keyword>
<comment type="subcellular location">
    <subcellularLocation>
        <location evidence="1">Cytoplasm</location>
    </subcellularLocation>
</comment>